<keyword evidence="4" id="KW-1185">Reference proteome</keyword>
<gene>
    <name evidence="3" type="ORF">N0F65_010820</name>
</gene>
<dbReference type="PANTHER" id="PTHR11733">
    <property type="entry name" value="ZINC METALLOPROTEASE FAMILY M13 NEPRILYSIN-RELATED"/>
    <property type="match status" value="1"/>
</dbReference>
<dbReference type="PRINTS" id="PR00786">
    <property type="entry name" value="NEPRILYSIN"/>
</dbReference>
<dbReference type="InterPro" id="IPR000718">
    <property type="entry name" value="Peptidase_M13"/>
</dbReference>
<comment type="similarity">
    <text evidence="1">Belongs to the peptidase M13 family.</text>
</comment>
<evidence type="ECO:0000259" key="2">
    <source>
        <dbReference type="Pfam" id="PF01431"/>
    </source>
</evidence>
<dbReference type="InterPro" id="IPR024079">
    <property type="entry name" value="MetalloPept_cat_dom_sf"/>
</dbReference>
<evidence type="ECO:0000313" key="3">
    <source>
        <dbReference type="EMBL" id="DBA01228.1"/>
    </source>
</evidence>
<dbReference type="EMBL" id="DAKRPA010000051">
    <property type="protein sequence ID" value="DBA01228.1"/>
    <property type="molecule type" value="Genomic_DNA"/>
</dbReference>
<feature type="domain" description="Peptidase M13 C-terminal" evidence="2">
    <location>
        <begin position="2"/>
        <end position="190"/>
    </location>
</feature>
<proteinExistence type="inferred from homology"/>
<reference evidence="3" key="2">
    <citation type="journal article" date="2023" name="Microbiol Resour">
        <title>Decontamination and Annotation of the Draft Genome Sequence of the Oomycete Lagenidium giganteum ARSEF 373.</title>
        <authorList>
            <person name="Morgan W.R."/>
            <person name="Tartar A."/>
        </authorList>
    </citation>
    <scope>NUCLEOTIDE SEQUENCE</scope>
    <source>
        <strain evidence="3">ARSEF 373</strain>
    </source>
</reference>
<dbReference type="Pfam" id="PF01431">
    <property type="entry name" value="Peptidase_M13"/>
    <property type="match status" value="1"/>
</dbReference>
<dbReference type="PANTHER" id="PTHR11733:SF167">
    <property type="entry name" value="FI17812P1-RELATED"/>
    <property type="match status" value="1"/>
</dbReference>
<sequence>MFNVSYHLVRNFGAIGATIGHEIVHGYGTVGRKFDENGNSRDWWTHDDAAEFESRSQCFIDQYSSFELMDDEGKYVVNNNGERTLEENIADNGGLRLARQAYKKFAKENPELLKGFDLTEDEVEKLFFISMGQMYCSRLDAENIKMIMIDNGHSIGPDRVNGMMMNSKVFSKVFQCPKGSAMNPATKCELW</sequence>
<comment type="caution">
    <text evidence="3">The sequence shown here is derived from an EMBL/GenBank/DDBJ whole genome shotgun (WGS) entry which is preliminary data.</text>
</comment>
<dbReference type="InterPro" id="IPR018497">
    <property type="entry name" value="Peptidase_M13_C"/>
</dbReference>
<evidence type="ECO:0000256" key="1">
    <source>
        <dbReference type="ARBA" id="ARBA00007357"/>
    </source>
</evidence>
<name>A0AAV2Z1L1_9STRA</name>
<dbReference type="PROSITE" id="PS51885">
    <property type="entry name" value="NEPRILYSIN"/>
    <property type="match status" value="1"/>
</dbReference>
<dbReference type="GO" id="GO:0005886">
    <property type="term" value="C:plasma membrane"/>
    <property type="evidence" value="ECO:0007669"/>
    <property type="project" value="TreeGrafter"/>
</dbReference>
<dbReference type="AlphaFoldDB" id="A0AAV2Z1L1"/>
<dbReference type="SUPFAM" id="SSF55486">
    <property type="entry name" value="Metalloproteases ('zincins'), catalytic domain"/>
    <property type="match status" value="1"/>
</dbReference>
<organism evidence="3 4">
    <name type="scientific">Lagenidium giganteum</name>
    <dbReference type="NCBI Taxonomy" id="4803"/>
    <lineage>
        <taxon>Eukaryota</taxon>
        <taxon>Sar</taxon>
        <taxon>Stramenopiles</taxon>
        <taxon>Oomycota</taxon>
        <taxon>Peronosporomycetes</taxon>
        <taxon>Pythiales</taxon>
        <taxon>Pythiaceae</taxon>
    </lineage>
</organism>
<evidence type="ECO:0000313" key="4">
    <source>
        <dbReference type="Proteomes" id="UP001146120"/>
    </source>
</evidence>
<dbReference type="Proteomes" id="UP001146120">
    <property type="component" value="Unassembled WGS sequence"/>
</dbReference>
<protein>
    <recommendedName>
        <fullName evidence="2">Peptidase M13 C-terminal domain-containing protein</fullName>
    </recommendedName>
</protein>
<dbReference type="Gene3D" id="3.40.390.10">
    <property type="entry name" value="Collagenase (Catalytic Domain)"/>
    <property type="match status" value="1"/>
</dbReference>
<accession>A0AAV2Z1L1</accession>
<reference evidence="3" key="1">
    <citation type="submission" date="2022-11" db="EMBL/GenBank/DDBJ databases">
        <authorList>
            <person name="Morgan W.R."/>
            <person name="Tartar A."/>
        </authorList>
    </citation>
    <scope>NUCLEOTIDE SEQUENCE</scope>
    <source>
        <strain evidence="3">ARSEF 373</strain>
    </source>
</reference>
<dbReference type="GO" id="GO:0016485">
    <property type="term" value="P:protein processing"/>
    <property type="evidence" value="ECO:0007669"/>
    <property type="project" value="TreeGrafter"/>
</dbReference>
<dbReference type="GO" id="GO:0004222">
    <property type="term" value="F:metalloendopeptidase activity"/>
    <property type="evidence" value="ECO:0007669"/>
    <property type="project" value="InterPro"/>
</dbReference>